<dbReference type="Gene3D" id="1.10.8.60">
    <property type="match status" value="1"/>
</dbReference>
<name>A0ABN6MMR1_9BACT</name>
<dbReference type="Pfam" id="PF25601">
    <property type="entry name" value="AAA_lid_14"/>
    <property type="match status" value="1"/>
</dbReference>
<keyword evidence="5" id="KW-0804">Transcription</keyword>
<evidence type="ECO:0000256" key="4">
    <source>
        <dbReference type="ARBA" id="ARBA00023125"/>
    </source>
</evidence>
<keyword evidence="4" id="KW-0238">DNA-binding</keyword>
<gene>
    <name evidence="7" type="ORF">AMOR_13250</name>
</gene>
<protein>
    <recommendedName>
        <fullName evidence="6">Sigma-54 factor interaction domain-containing protein</fullName>
    </recommendedName>
</protein>
<keyword evidence="8" id="KW-1185">Reference proteome</keyword>
<dbReference type="Gene3D" id="3.40.50.300">
    <property type="entry name" value="P-loop containing nucleotide triphosphate hydrolases"/>
    <property type="match status" value="1"/>
</dbReference>
<dbReference type="PANTHER" id="PTHR32071">
    <property type="entry name" value="TRANSCRIPTIONAL REGULATORY PROTEIN"/>
    <property type="match status" value="1"/>
</dbReference>
<dbReference type="InterPro" id="IPR025662">
    <property type="entry name" value="Sigma_54_int_dom_ATP-bd_1"/>
</dbReference>
<evidence type="ECO:0000313" key="8">
    <source>
        <dbReference type="Proteomes" id="UP001162891"/>
    </source>
</evidence>
<dbReference type="InterPro" id="IPR002197">
    <property type="entry name" value="HTH_Fis"/>
</dbReference>
<dbReference type="InterPro" id="IPR025943">
    <property type="entry name" value="Sigma_54_int_dom_ATP-bd_2"/>
</dbReference>
<dbReference type="SUPFAM" id="SSF52540">
    <property type="entry name" value="P-loop containing nucleoside triphosphate hydrolases"/>
    <property type="match status" value="1"/>
</dbReference>
<dbReference type="InterPro" id="IPR002078">
    <property type="entry name" value="Sigma_54_int"/>
</dbReference>
<dbReference type="PRINTS" id="PR01590">
    <property type="entry name" value="HTHFIS"/>
</dbReference>
<evidence type="ECO:0000259" key="6">
    <source>
        <dbReference type="PROSITE" id="PS50045"/>
    </source>
</evidence>
<dbReference type="SMART" id="SM00382">
    <property type="entry name" value="AAA"/>
    <property type="match status" value="1"/>
</dbReference>
<reference evidence="8" key="1">
    <citation type="journal article" date="2022" name="Int. J. Syst. Evol. Microbiol.">
        <title>Anaeromyxobacter oryzae sp. nov., Anaeromyxobacter diazotrophicus sp. nov. and Anaeromyxobacter paludicola sp. nov., isolated from paddy soils.</title>
        <authorList>
            <person name="Itoh H."/>
            <person name="Xu Z."/>
            <person name="Mise K."/>
            <person name="Masuda Y."/>
            <person name="Ushijima N."/>
            <person name="Hayakawa C."/>
            <person name="Shiratori Y."/>
            <person name="Senoo K."/>
        </authorList>
    </citation>
    <scope>NUCLEOTIDE SEQUENCE [LARGE SCALE GENOMIC DNA]</scope>
    <source>
        <strain evidence="8">Red232</strain>
    </source>
</reference>
<keyword evidence="3" id="KW-0805">Transcription regulation</keyword>
<evidence type="ECO:0000256" key="1">
    <source>
        <dbReference type="ARBA" id="ARBA00022741"/>
    </source>
</evidence>
<evidence type="ECO:0000313" key="7">
    <source>
        <dbReference type="EMBL" id="BDG02329.1"/>
    </source>
</evidence>
<dbReference type="InterPro" id="IPR027417">
    <property type="entry name" value="P-loop_NTPase"/>
</dbReference>
<feature type="domain" description="Sigma-54 factor interaction" evidence="6">
    <location>
        <begin position="36"/>
        <end position="261"/>
    </location>
</feature>
<dbReference type="Pfam" id="PF02954">
    <property type="entry name" value="HTH_8"/>
    <property type="match status" value="1"/>
</dbReference>
<proteinExistence type="predicted"/>
<sequence>MPVPEWCKEPFGAGTTRCHSCDQQRTVAGVRTCRRLEARSPAMQAILRRAHAIARTCAPVVLLGETGTGKEVLARALHHGSPRASGPFVPVNCGAIPGELLESELFGHVRGAFSGAVAEKPGLFEAASGGTLLLDEVADLPPLLQVKLLRVLQDGEVRRVGSNRALSVDVRVIAATHKDLERLVELGDFRSDLYYRIKVHALRLPALRDRREDILPLARHFLALEREPPRELARAAQELLVAYRWPGNIRELSNAIRCSAALAEGPVIEPQHLPEEIVRPPAAAAPACDLRTLAEVERDHVLAVLQACGGVQADAARILGIGRNTLWRKLRAWGYGAFGELAATEALNSSQPRSNSSTRPA</sequence>
<dbReference type="PROSITE" id="PS00676">
    <property type="entry name" value="SIGMA54_INTERACT_2"/>
    <property type="match status" value="1"/>
</dbReference>
<dbReference type="Pfam" id="PF00158">
    <property type="entry name" value="Sigma54_activat"/>
    <property type="match status" value="1"/>
</dbReference>
<dbReference type="Gene3D" id="1.10.10.60">
    <property type="entry name" value="Homeodomain-like"/>
    <property type="match status" value="1"/>
</dbReference>
<dbReference type="EMBL" id="AP025591">
    <property type="protein sequence ID" value="BDG02329.1"/>
    <property type="molecule type" value="Genomic_DNA"/>
</dbReference>
<dbReference type="CDD" id="cd00009">
    <property type="entry name" value="AAA"/>
    <property type="match status" value="1"/>
</dbReference>
<evidence type="ECO:0000256" key="5">
    <source>
        <dbReference type="ARBA" id="ARBA00023163"/>
    </source>
</evidence>
<dbReference type="Proteomes" id="UP001162891">
    <property type="component" value="Chromosome"/>
</dbReference>
<dbReference type="PROSITE" id="PS00688">
    <property type="entry name" value="SIGMA54_INTERACT_3"/>
    <property type="match status" value="1"/>
</dbReference>
<evidence type="ECO:0000256" key="3">
    <source>
        <dbReference type="ARBA" id="ARBA00023015"/>
    </source>
</evidence>
<keyword evidence="2" id="KW-0067">ATP-binding</keyword>
<keyword evidence="1" id="KW-0547">Nucleotide-binding</keyword>
<evidence type="ECO:0000256" key="2">
    <source>
        <dbReference type="ARBA" id="ARBA00022840"/>
    </source>
</evidence>
<dbReference type="InterPro" id="IPR058031">
    <property type="entry name" value="AAA_lid_NorR"/>
</dbReference>
<dbReference type="PROSITE" id="PS00675">
    <property type="entry name" value="SIGMA54_INTERACT_1"/>
    <property type="match status" value="1"/>
</dbReference>
<dbReference type="SUPFAM" id="SSF46689">
    <property type="entry name" value="Homeodomain-like"/>
    <property type="match status" value="1"/>
</dbReference>
<accession>A0ABN6MMR1</accession>
<dbReference type="PROSITE" id="PS50045">
    <property type="entry name" value="SIGMA54_INTERACT_4"/>
    <property type="match status" value="1"/>
</dbReference>
<dbReference type="InterPro" id="IPR009057">
    <property type="entry name" value="Homeodomain-like_sf"/>
</dbReference>
<dbReference type="InterPro" id="IPR025944">
    <property type="entry name" value="Sigma_54_int_dom_CS"/>
</dbReference>
<dbReference type="InterPro" id="IPR003593">
    <property type="entry name" value="AAA+_ATPase"/>
</dbReference>
<organism evidence="7 8">
    <name type="scientific">Anaeromyxobacter oryzae</name>
    <dbReference type="NCBI Taxonomy" id="2918170"/>
    <lineage>
        <taxon>Bacteria</taxon>
        <taxon>Pseudomonadati</taxon>
        <taxon>Myxococcota</taxon>
        <taxon>Myxococcia</taxon>
        <taxon>Myxococcales</taxon>
        <taxon>Cystobacterineae</taxon>
        <taxon>Anaeromyxobacteraceae</taxon>
        <taxon>Anaeromyxobacter</taxon>
    </lineage>
</organism>